<proteinExistence type="predicted"/>
<dbReference type="KEGG" id="vpn:A21D_00015"/>
<dbReference type="AlphaFoldDB" id="A0A2K9IZF6"/>
<sequence length="174" mass="20752">MHITEKQLKLITETASREAIRAYKEDESKRSQEKHDRRLRNIKLLLKHYRALVLHCEKLEDDLIKFENTSIQELDIDEINVESIESIKQSKTKSIAMVYFVRGKMEAYKRSCSEDELKYFRVLEMKYLTKRKYTTLDIATEMNIDVRTVHRYIERAIKDLPVIFFGVEAIKFEG</sequence>
<evidence type="ECO:0000313" key="1">
    <source>
        <dbReference type="EMBL" id="AUJ23131.1"/>
    </source>
</evidence>
<dbReference type="Proteomes" id="UP000234237">
    <property type="component" value="Chromosome"/>
</dbReference>
<name>A0A2K9IZF6_9BACI</name>
<reference evidence="2" key="1">
    <citation type="submission" date="2016-11" db="EMBL/GenBank/DDBJ databases">
        <title>Complete genome sequence of Virgibacillus pantothenticus 21D, a halophilic bacterium isolated from the deep hypersaline anoxic basin Discovery in the Mediterranean Sea.</title>
        <authorList>
            <person name="Zeaiter Z."/>
            <person name="Booth J.M."/>
            <person name="Prosdocimi E.M."/>
            <person name="Mapelli F."/>
            <person name="Fusi M."/>
            <person name="Daffonchio D."/>
            <person name="Borin S."/>
            <person name="Crotti E."/>
        </authorList>
    </citation>
    <scope>NUCLEOTIDE SEQUENCE [LARGE SCALE GENOMIC DNA]</scope>
    <source>
        <strain evidence="2">21D</strain>
    </source>
</reference>
<evidence type="ECO:0008006" key="3">
    <source>
        <dbReference type="Google" id="ProtNLM"/>
    </source>
</evidence>
<organism evidence="1 2">
    <name type="scientific">Virgibacillus dokdonensis</name>
    <dbReference type="NCBI Taxonomy" id="302167"/>
    <lineage>
        <taxon>Bacteria</taxon>
        <taxon>Bacillati</taxon>
        <taxon>Bacillota</taxon>
        <taxon>Bacilli</taxon>
        <taxon>Bacillales</taxon>
        <taxon>Bacillaceae</taxon>
        <taxon>Virgibacillus</taxon>
    </lineage>
</organism>
<gene>
    <name evidence="1" type="ORF">A21D_00015</name>
</gene>
<evidence type="ECO:0000313" key="2">
    <source>
        <dbReference type="Proteomes" id="UP000234237"/>
    </source>
</evidence>
<dbReference type="RefSeq" id="WP_101932327.1">
    <property type="nucleotide sequence ID" value="NZ_CP018622.1"/>
</dbReference>
<protein>
    <recommendedName>
        <fullName evidence="3">Helix-turn-helix type 11 domain-containing protein</fullName>
    </recommendedName>
</protein>
<dbReference type="EMBL" id="CP018622">
    <property type="protein sequence ID" value="AUJ23131.1"/>
    <property type="molecule type" value="Genomic_DNA"/>
</dbReference>
<accession>A0A2K9IZF6</accession>